<organism evidence="1">
    <name type="scientific">marine sediment metagenome</name>
    <dbReference type="NCBI Taxonomy" id="412755"/>
    <lineage>
        <taxon>unclassified sequences</taxon>
        <taxon>metagenomes</taxon>
        <taxon>ecological metagenomes</taxon>
    </lineage>
</organism>
<sequence length="66" mass="7549">MSETMIPSISNRFFWYSLSSVDFNAKTPLELITRCQGKLYFFDDECKSQETCLAALGFPANLEMNP</sequence>
<evidence type="ECO:0000313" key="1">
    <source>
        <dbReference type="EMBL" id="GAG88848.1"/>
    </source>
</evidence>
<proteinExistence type="predicted"/>
<dbReference type="AlphaFoldDB" id="X1BXD9"/>
<accession>X1BXD9</accession>
<comment type="caution">
    <text evidence="1">The sequence shown here is derived from an EMBL/GenBank/DDBJ whole genome shotgun (WGS) entry which is preliminary data.</text>
</comment>
<reference evidence="1" key="1">
    <citation type="journal article" date="2014" name="Front. Microbiol.">
        <title>High frequency of phylogenetically diverse reductive dehalogenase-homologous genes in deep subseafloor sedimentary metagenomes.</title>
        <authorList>
            <person name="Kawai M."/>
            <person name="Futagami T."/>
            <person name="Toyoda A."/>
            <person name="Takaki Y."/>
            <person name="Nishi S."/>
            <person name="Hori S."/>
            <person name="Arai W."/>
            <person name="Tsubouchi T."/>
            <person name="Morono Y."/>
            <person name="Uchiyama I."/>
            <person name="Ito T."/>
            <person name="Fujiyama A."/>
            <person name="Inagaki F."/>
            <person name="Takami H."/>
        </authorList>
    </citation>
    <scope>NUCLEOTIDE SEQUENCE</scope>
    <source>
        <strain evidence="1">Expedition CK06-06</strain>
    </source>
</reference>
<gene>
    <name evidence="1" type="ORF">S01H4_27011</name>
</gene>
<name>X1BXD9_9ZZZZ</name>
<protein>
    <submittedName>
        <fullName evidence="1">Uncharacterized protein</fullName>
    </submittedName>
</protein>
<dbReference type="EMBL" id="BART01013116">
    <property type="protein sequence ID" value="GAG88848.1"/>
    <property type="molecule type" value="Genomic_DNA"/>
</dbReference>